<gene>
    <name evidence="1" type="ORF">CHGG_10091</name>
</gene>
<dbReference type="RefSeq" id="XP_001228018.1">
    <property type="nucleotide sequence ID" value="XM_001228017.1"/>
</dbReference>
<evidence type="ECO:0000313" key="1">
    <source>
        <dbReference type="EMBL" id="EAQ83687.1"/>
    </source>
</evidence>
<evidence type="ECO:0000313" key="2">
    <source>
        <dbReference type="Proteomes" id="UP000001056"/>
    </source>
</evidence>
<dbReference type="AlphaFoldDB" id="Q2GPL3"/>
<dbReference type="GeneID" id="4396642"/>
<dbReference type="HOGENOM" id="CLU_3335510_0_0_1"/>
<dbReference type="Proteomes" id="UP000001056">
    <property type="component" value="Unassembled WGS sequence"/>
</dbReference>
<reference evidence="2" key="1">
    <citation type="journal article" date="2015" name="Genome Announc.">
        <title>Draft genome sequence of the cellulolytic fungus Chaetomium globosum.</title>
        <authorList>
            <person name="Cuomo C.A."/>
            <person name="Untereiner W.A."/>
            <person name="Ma L.-J."/>
            <person name="Grabherr M."/>
            <person name="Birren B.W."/>
        </authorList>
    </citation>
    <scope>NUCLEOTIDE SEQUENCE [LARGE SCALE GENOMIC DNA]</scope>
    <source>
        <strain evidence="2">ATCC 6205 / CBS 148.51 / DSM 1962 / NBRC 6347 / NRRL 1970</strain>
    </source>
</reference>
<sequence>MVVLPQNGAPCNPAADSLLQAAPCRGCGAPTGDAGPPH</sequence>
<protein>
    <submittedName>
        <fullName evidence="1">Uncharacterized protein</fullName>
    </submittedName>
</protein>
<keyword evidence="2" id="KW-1185">Reference proteome</keyword>
<proteinExistence type="predicted"/>
<dbReference type="VEuPathDB" id="FungiDB:CHGG_10091"/>
<accession>Q2GPL3</accession>
<dbReference type="EMBL" id="CH408035">
    <property type="protein sequence ID" value="EAQ83687.1"/>
    <property type="molecule type" value="Genomic_DNA"/>
</dbReference>
<dbReference type="InParanoid" id="Q2GPL3"/>
<organism evidence="1 2">
    <name type="scientific">Chaetomium globosum (strain ATCC 6205 / CBS 148.51 / DSM 1962 / NBRC 6347 / NRRL 1970)</name>
    <name type="common">Soil fungus</name>
    <dbReference type="NCBI Taxonomy" id="306901"/>
    <lineage>
        <taxon>Eukaryota</taxon>
        <taxon>Fungi</taxon>
        <taxon>Dikarya</taxon>
        <taxon>Ascomycota</taxon>
        <taxon>Pezizomycotina</taxon>
        <taxon>Sordariomycetes</taxon>
        <taxon>Sordariomycetidae</taxon>
        <taxon>Sordariales</taxon>
        <taxon>Chaetomiaceae</taxon>
        <taxon>Chaetomium</taxon>
    </lineage>
</organism>
<name>Q2GPL3_CHAGB</name>